<reference evidence="10 11" key="1">
    <citation type="journal article" date="2024" name="BMC Genomics">
        <title>Genome assembly of redclaw crayfish (Cherax quadricarinatus) provides insights into its immune adaptation and hypoxia tolerance.</title>
        <authorList>
            <person name="Liu Z."/>
            <person name="Zheng J."/>
            <person name="Li H."/>
            <person name="Fang K."/>
            <person name="Wang S."/>
            <person name="He J."/>
            <person name="Zhou D."/>
            <person name="Weng S."/>
            <person name="Chi M."/>
            <person name="Gu Z."/>
            <person name="He J."/>
            <person name="Li F."/>
            <person name="Wang M."/>
        </authorList>
    </citation>
    <scope>NUCLEOTIDE SEQUENCE [LARGE SCALE GENOMIC DNA]</scope>
    <source>
        <strain evidence="10">ZL_2023a</strain>
    </source>
</reference>
<evidence type="ECO:0000256" key="6">
    <source>
        <dbReference type="ARBA" id="ARBA00023163"/>
    </source>
</evidence>
<dbReference type="InterPro" id="IPR036128">
    <property type="entry name" value="Plus3-like_sf"/>
</dbReference>
<feature type="compositionally biased region" description="Acidic residues" evidence="8">
    <location>
        <begin position="130"/>
        <end position="151"/>
    </location>
</feature>
<dbReference type="FunFam" id="3.90.70.200:FF:000001">
    <property type="entry name" value="RNA polymerase-associated protein RTF1 homolog"/>
    <property type="match status" value="1"/>
</dbReference>
<dbReference type="GO" id="GO:0003677">
    <property type="term" value="F:DNA binding"/>
    <property type="evidence" value="ECO:0007669"/>
    <property type="project" value="InterPro"/>
</dbReference>
<dbReference type="Proteomes" id="UP001445076">
    <property type="component" value="Unassembled WGS sequence"/>
</dbReference>
<sequence length="713" mass="81387">MNKRKVNAVIDSESEDGSATDIDSELLALAKKKKKRSGSESSGGSSPKQKSAPQTKVKVASDSDSETSDSDSDWDAPKGRKKKMGKGGSKTRNKRAVVARDSDSDESRPAKASDSETEEGEVSDSNSSDSEVDLDEEFDDGLDENMIGDEEDRARLEQMTEKEREQEIYNRIEKREVLRTRFEIEKKLKLAKKKEQKKRKEKEGDKPKEKKQPVLTDRKKTLEERAGRNDKFAALKAKRENKIQKAEEERQKKEKEAEEKRRKEEEKERSMDSDSNNEGKSKHKLKASEVFSSDDSGSESDKSTKSEKSTKRRSSSSSSSSSSDSDSDSGSKDSYRSRDEKPKHVSTKEDLEKIRLSRHKMERFVHLPIFSKAIIGCFVKIGIGNHQGLPVYRVAEITEVCETAKIYQLGNTRTNKGLRLKHGNQERVFRLEFVSNSTFSDSEFNKWVEDCAAHGTELPTMEHVEQKQKDIKDLLYYQFSSEDIDRIVEEKARFNHNPTNFAVAKTLLMKEKDMAQQKGDDETVEKLNEKIADLDEKANSLDKRRTQTIAAISYINERNRKNNVEKAEKAILAEIEAKKGLKVEDPFTRRSTRPTMVTKTKEPEIHSSEMLLRMEMERKKKMDEDKKKKDEEISRKKQDEEKKKDEERKRVQAEDLFAAHDFDVKIDLDVTMPASAPLGPRQTLGNATNESSNGSAPKRSLNLEEYKKKKGLI</sequence>
<proteinExistence type="predicted"/>
<keyword evidence="3" id="KW-0805">Transcription regulation</keyword>
<feature type="compositionally biased region" description="Basic and acidic residues" evidence="8">
    <location>
        <begin position="152"/>
        <end position="174"/>
    </location>
</feature>
<gene>
    <name evidence="10" type="ORF">OTU49_013017</name>
</gene>
<feature type="compositionally biased region" description="Basic and acidic residues" evidence="8">
    <location>
        <begin position="201"/>
        <end position="280"/>
    </location>
</feature>
<accession>A0AAW0VUB8</accession>
<dbReference type="EMBL" id="JARKIK010000158">
    <property type="protein sequence ID" value="KAK8720928.1"/>
    <property type="molecule type" value="Genomic_DNA"/>
</dbReference>
<dbReference type="InterPro" id="IPR004343">
    <property type="entry name" value="Plus-3_dom"/>
</dbReference>
<feature type="region of interest" description="Disordered" evidence="8">
    <location>
        <begin position="618"/>
        <end position="654"/>
    </location>
</feature>
<protein>
    <recommendedName>
        <fullName evidence="9">Plus3 domain-containing protein</fullName>
    </recommendedName>
</protein>
<evidence type="ECO:0000259" key="9">
    <source>
        <dbReference type="PROSITE" id="PS51360"/>
    </source>
</evidence>
<feature type="compositionally biased region" description="Basic residues" evidence="8">
    <location>
        <begin position="189"/>
        <end position="200"/>
    </location>
</feature>
<evidence type="ECO:0000256" key="2">
    <source>
        <dbReference type="ARBA" id="ARBA00022553"/>
    </source>
</evidence>
<dbReference type="Gene3D" id="3.90.70.200">
    <property type="entry name" value="Plus-3 domain"/>
    <property type="match status" value="1"/>
</dbReference>
<dbReference type="GO" id="GO:0016593">
    <property type="term" value="C:Cdc73/Paf1 complex"/>
    <property type="evidence" value="ECO:0007669"/>
    <property type="project" value="TreeGrafter"/>
</dbReference>
<evidence type="ECO:0000256" key="5">
    <source>
        <dbReference type="ARBA" id="ARBA00023159"/>
    </source>
</evidence>
<evidence type="ECO:0000256" key="4">
    <source>
        <dbReference type="ARBA" id="ARBA00023054"/>
    </source>
</evidence>
<dbReference type="AlphaFoldDB" id="A0AAW0VUB8"/>
<comment type="caution">
    <text evidence="10">The sequence shown here is derived from an EMBL/GenBank/DDBJ whole genome shotgun (WGS) entry which is preliminary data.</text>
</comment>
<feature type="region of interest" description="Disordered" evidence="8">
    <location>
        <begin position="673"/>
        <end position="713"/>
    </location>
</feature>
<feature type="compositionally biased region" description="Polar residues" evidence="8">
    <location>
        <begin position="683"/>
        <end position="695"/>
    </location>
</feature>
<feature type="compositionally biased region" description="Low complexity" evidence="8">
    <location>
        <begin position="315"/>
        <end position="324"/>
    </location>
</feature>
<dbReference type="PANTHER" id="PTHR13115">
    <property type="entry name" value="RNA POLYMERASE-ASSOCIATED PROTEIN RTF1 HOMOLOG"/>
    <property type="match status" value="1"/>
</dbReference>
<evidence type="ECO:0000256" key="7">
    <source>
        <dbReference type="ARBA" id="ARBA00023242"/>
    </source>
</evidence>
<feature type="region of interest" description="Disordered" evidence="8">
    <location>
        <begin position="1"/>
        <end position="174"/>
    </location>
</feature>
<keyword evidence="11" id="KW-1185">Reference proteome</keyword>
<feature type="compositionally biased region" description="Basic and acidic residues" evidence="8">
    <location>
        <begin position="329"/>
        <end position="349"/>
    </location>
</feature>
<evidence type="ECO:0000256" key="3">
    <source>
        <dbReference type="ARBA" id="ARBA00023015"/>
    </source>
</evidence>
<feature type="region of interest" description="Disordered" evidence="8">
    <location>
        <begin position="188"/>
        <end position="349"/>
    </location>
</feature>
<dbReference type="SMART" id="SM00719">
    <property type="entry name" value="Plus3"/>
    <property type="match status" value="1"/>
</dbReference>
<feature type="compositionally biased region" description="Basic and acidic residues" evidence="8">
    <location>
        <begin position="299"/>
        <end position="309"/>
    </location>
</feature>
<feature type="compositionally biased region" description="Basic residues" evidence="8">
    <location>
        <begin position="79"/>
        <end position="97"/>
    </location>
</feature>
<evidence type="ECO:0000256" key="1">
    <source>
        <dbReference type="ARBA" id="ARBA00004642"/>
    </source>
</evidence>
<evidence type="ECO:0000313" key="10">
    <source>
        <dbReference type="EMBL" id="KAK8720928.1"/>
    </source>
</evidence>
<keyword evidence="2" id="KW-0597">Phosphoprotein</keyword>
<dbReference type="PANTHER" id="PTHR13115:SF8">
    <property type="entry name" value="RNA POLYMERASE-ASSOCIATED PROTEIN RTF1 HOMOLOG"/>
    <property type="match status" value="1"/>
</dbReference>
<feature type="compositionally biased region" description="Acidic residues" evidence="8">
    <location>
        <begin position="12"/>
        <end position="24"/>
    </location>
</feature>
<name>A0AAW0VUB8_CHEQU</name>
<keyword evidence="6" id="KW-0804">Transcription</keyword>
<keyword evidence="5" id="KW-0010">Activator</keyword>
<keyword evidence="4" id="KW-0175">Coiled coil</keyword>
<comment type="subcellular location">
    <subcellularLocation>
        <location evidence="1">Nucleus</location>
        <location evidence="1">Nucleoplasm</location>
    </subcellularLocation>
</comment>
<keyword evidence="7" id="KW-0539">Nucleus</keyword>
<dbReference type="PROSITE" id="PS51360">
    <property type="entry name" value="PLUS3"/>
    <property type="match status" value="1"/>
</dbReference>
<dbReference type="Pfam" id="PF03126">
    <property type="entry name" value="Plus-3"/>
    <property type="match status" value="1"/>
</dbReference>
<dbReference type="GO" id="GO:1990269">
    <property type="term" value="F:RNA polymerase II C-terminal domain phosphoserine binding"/>
    <property type="evidence" value="ECO:0007669"/>
    <property type="project" value="TreeGrafter"/>
</dbReference>
<evidence type="ECO:0000256" key="8">
    <source>
        <dbReference type="SAM" id="MobiDB-lite"/>
    </source>
</evidence>
<dbReference type="SUPFAM" id="SSF159042">
    <property type="entry name" value="Plus3-like"/>
    <property type="match status" value="1"/>
</dbReference>
<feature type="domain" description="Plus3" evidence="9">
    <location>
        <begin position="345"/>
        <end position="476"/>
    </location>
</feature>
<organism evidence="10 11">
    <name type="scientific">Cherax quadricarinatus</name>
    <name type="common">Australian red claw crayfish</name>
    <dbReference type="NCBI Taxonomy" id="27406"/>
    <lineage>
        <taxon>Eukaryota</taxon>
        <taxon>Metazoa</taxon>
        <taxon>Ecdysozoa</taxon>
        <taxon>Arthropoda</taxon>
        <taxon>Crustacea</taxon>
        <taxon>Multicrustacea</taxon>
        <taxon>Malacostraca</taxon>
        <taxon>Eumalacostraca</taxon>
        <taxon>Eucarida</taxon>
        <taxon>Decapoda</taxon>
        <taxon>Pleocyemata</taxon>
        <taxon>Astacidea</taxon>
        <taxon>Parastacoidea</taxon>
        <taxon>Parastacidae</taxon>
        <taxon>Cherax</taxon>
    </lineage>
</organism>
<feature type="compositionally biased region" description="Low complexity" evidence="8">
    <location>
        <begin position="39"/>
        <end position="51"/>
    </location>
</feature>
<evidence type="ECO:0000313" key="11">
    <source>
        <dbReference type="Proteomes" id="UP001445076"/>
    </source>
</evidence>
<feature type="compositionally biased region" description="Basic and acidic residues" evidence="8">
    <location>
        <begin position="98"/>
        <end position="114"/>
    </location>
</feature>
<feature type="compositionally biased region" description="Acidic residues" evidence="8">
    <location>
        <begin position="63"/>
        <end position="74"/>
    </location>
</feature>